<dbReference type="InterPro" id="IPR000182">
    <property type="entry name" value="GNAT_dom"/>
</dbReference>
<dbReference type="Proteomes" id="UP001629230">
    <property type="component" value="Unassembled WGS sequence"/>
</dbReference>
<comment type="caution">
    <text evidence="2">The sequence shown here is derived from an EMBL/GenBank/DDBJ whole genome shotgun (WGS) entry which is preliminary data.</text>
</comment>
<dbReference type="InterPro" id="IPR013653">
    <property type="entry name" value="GCN5-like_dom"/>
</dbReference>
<name>A0ABW9AWZ6_9BURK</name>
<dbReference type="PROSITE" id="PS51186">
    <property type="entry name" value="GNAT"/>
    <property type="match status" value="1"/>
</dbReference>
<dbReference type="EMBL" id="JAQQEZ010000020">
    <property type="protein sequence ID" value="MFM0004384.1"/>
    <property type="molecule type" value="Genomic_DNA"/>
</dbReference>
<dbReference type="Pfam" id="PF08445">
    <property type="entry name" value="FR47"/>
    <property type="match status" value="1"/>
</dbReference>
<accession>A0ABW9AWZ6</accession>
<organism evidence="2 3">
    <name type="scientific">Paraburkholderia dipogonis</name>
    <dbReference type="NCBI Taxonomy" id="1211383"/>
    <lineage>
        <taxon>Bacteria</taxon>
        <taxon>Pseudomonadati</taxon>
        <taxon>Pseudomonadota</taxon>
        <taxon>Betaproteobacteria</taxon>
        <taxon>Burkholderiales</taxon>
        <taxon>Burkholderiaceae</taxon>
        <taxon>Paraburkholderia</taxon>
    </lineage>
</organism>
<evidence type="ECO:0000259" key="1">
    <source>
        <dbReference type="PROSITE" id="PS51186"/>
    </source>
</evidence>
<protein>
    <submittedName>
        <fullName evidence="2">GNAT family N-acetyltransferase</fullName>
        <ecNumber evidence="2">2.3.1.-</ecNumber>
    </submittedName>
</protein>
<evidence type="ECO:0000313" key="2">
    <source>
        <dbReference type="EMBL" id="MFM0004384.1"/>
    </source>
</evidence>
<dbReference type="InterPro" id="IPR016181">
    <property type="entry name" value="Acyl_CoA_acyltransferase"/>
</dbReference>
<dbReference type="Gene3D" id="3.40.630.30">
    <property type="match status" value="1"/>
</dbReference>
<sequence>MSGSIQADLDRPIWTALATKQAHLGYGDTLARRYHPDVAPFAALAFETPAAYQALLQLLLPHEQVAVLQSDEPIGPIDGLQMTRVGEIHQMIARHREASGTDDRAVSRMGDADANDMLDLVQKTKPGPFGKRTREMGNYIGIRERGRLIAMVGERMCVDGYVEISAVCVDEDYRGKGLAGRLVKILRREIEQRGETPFLHVFSDNISAIGLYERLGFELRRTFHLTRVGHADSLSTSVPTSI</sequence>
<proteinExistence type="predicted"/>
<keyword evidence="2" id="KW-0808">Transferase</keyword>
<dbReference type="RefSeq" id="WP_408179234.1">
    <property type="nucleotide sequence ID" value="NZ_JAQQEZ010000020.1"/>
</dbReference>
<reference evidence="2 3" key="1">
    <citation type="journal article" date="2024" name="Chem. Sci.">
        <title>Discovery of megapolipeptins by genome mining of a Burkholderiales bacteria collection.</title>
        <authorList>
            <person name="Paulo B.S."/>
            <person name="Recchia M.J.J."/>
            <person name="Lee S."/>
            <person name="Fergusson C.H."/>
            <person name="Romanowski S.B."/>
            <person name="Hernandez A."/>
            <person name="Krull N."/>
            <person name="Liu D.Y."/>
            <person name="Cavanagh H."/>
            <person name="Bos A."/>
            <person name="Gray C.A."/>
            <person name="Murphy B.T."/>
            <person name="Linington R.G."/>
            <person name="Eustaquio A.S."/>
        </authorList>
    </citation>
    <scope>NUCLEOTIDE SEQUENCE [LARGE SCALE GENOMIC DNA]</scope>
    <source>
        <strain evidence="2 3">RL17-350-BIC-A</strain>
    </source>
</reference>
<keyword evidence="2" id="KW-0012">Acyltransferase</keyword>
<dbReference type="GO" id="GO:0016746">
    <property type="term" value="F:acyltransferase activity"/>
    <property type="evidence" value="ECO:0007669"/>
    <property type="project" value="UniProtKB-KW"/>
</dbReference>
<dbReference type="CDD" id="cd04301">
    <property type="entry name" value="NAT_SF"/>
    <property type="match status" value="1"/>
</dbReference>
<feature type="domain" description="N-acetyltransferase" evidence="1">
    <location>
        <begin position="104"/>
        <end position="239"/>
    </location>
</feature>
<evidence type="ECO:0000313" key="3">
    <source>
        <dbReference type="Proteomes" id="UP001629230"/>
    </source>
</evidence>
<gene>
    <name evidence="2" type="ORF">PQR57_25585</name>
</gene>
<dbReference type="SUPFAM" id="SSF55729">
    <property type="entry name" value="Acyl-CoA N-acyltransferases (Nat)"/>
    <property type="match status" value="1"/>
</dbReference>
<keyword evidence="3" id="KW-1185">Reference proteome</keyword>
<dbReference type="EC" id="2.3.1.-" evidence="2"/>